<evidence type="ECO:0000313" key="3">
    <source>
        <dbReference type="Proteomes" id="UP001596113"/>
    </source>
</evidence>
<dbReference type="EMBL" id="JBHSMI010000001">
    <property type="protein sequence ID" value="MFC5401154.1"/>
    <property type="molecule type" value="Genomic_DNA"/>
</dbReference>
<organism evidence="2 3">
    <name type="scientific">Cohnella soli</name>
    <dbReference type="NCBI Taxonomy" id="425005"/>
    <lineage>
        <taxon>Bacteria</taxon>
        <taxon>Bacillati</taxon>
        <taxon>Bacillota</taxon>
        <taxon>Bacilli</taxon>
        <taxon>Bacillales</taxon>
        <taxon>Paenibacillaceae</taxon>
        <taxon>Cohnella</taxon>
    </lineage>
</organism>
<dbReference type="SUPFAM" id="SSF50998">
    <property type="entry name" value="Quinoprotein alcohol dehydrogenase-like"/>
    <property type="match status" value="1"/>
</dbReference>
<dbReference type="RefSeq" id="WP_378128443.1">
    <property type="nucleotide sequence ID" value="NZ_JBHSMI010000001.1"/>
</dbReference>
<name>A0ABW0HIW4_9BACL</name>
<dbReference type="Proteomes" id="UP001596113">
    <property type="component" value="Unassembled WGS sequence"/>
</dbReference>
<feature type="chain" id="PRO_5045142092" evidence="1">
    <location>
        <begin position="25"/>
        <end position="308"/>
    </location>
</feature>
<evidence type="ECO:0000256" key="1">
    <source>
        <dbReference type="SAM" id="SignalP"/>
    </source>
</evidence>
<evidence type="ECO:0000313" key="2">
    <source>
        <dbReference type="EMBL" id="MFC5401154.1"/>
    </source>
</evidence>
<feature type="signal peptide" evidence="1">
    <location>
        <begin position="1"/>
        <end position="24"/>
    </location>
</feature>
<comment type="caution">
    <text evidence="2">The sequence shown here is derived from an EMBL/GenBank/DDBJ whole genome shotgun (WGS) entry which is preliminary data.</text>
</comment>
<proteinExistence type="predicted"/>
<protein>
    <submittedName>
        <fullName evidence="2">Uncharacterized protein</fullName>
    </submittedName>
</protein>
<keyword evidence="3" id="KW-1185">Reference proteome</keyword>
<keyword evidence="1" id="KW-0732">Signal</keyword>
<gene>
    <name evidence="2" type="ORF">ACFPOF_00210</name>
</gene>
<accession>A0ABW0HIW4</accession>
<reference evidence="3" key="1">
    <citation type="journal article" date="2019" name="Int. J. Syst. Evol. Microbiol.">
        <title>The Global Catalogue of Microorganisms (GCM) 10K type strain sequencing project: providing services to taxonomists for standard genome sequencing and annotation.</title>
        <authorList>
            <consortium name="The Broad Institute Genomics Platform"/>
            <consortium name="The Broad Institute Genome Sequencing Center for Infectious Disease"/>
            <person name="Wu L."/>
            <person name="Ma J."/>
        </authorList>
    </citation>
    <scope>NUCLEOTIDE SEQUENCE [LARGE SCALE GENOMIC DNA]</scope>
    <source>
        <strain evidence="3">CGMCC 1.18575</strain>
    </source>
</reference>
<dbReference type="InterPro" id="IPR011047">
    <property type="entry name" value="Quinoprotein_ADH-like_sf"/>
</dbReference>
<sequence length="308" mass="34723">MIKRSRFVVMFAALFFMIGSTVMGAESNAGSTTEQGNDANNIANLEQLEPIQLPKPTFYYYLSSLIDPNAAANKTKKLTLKQKSVKSIPVVRDDSKEFQASQYVVPNPMQAIKGNLPAGIPTEYKGQMLVQAIKGANNVILIYGLNFGENRYLVILDKSMTRIEKVYDFVNYAISPKYVPEDYDYIYQQIRWAVVENGILYVSHSHRTYAKSSSGANGFITAIRLSDNKLLWRTSSLVSNTRNFQIVGDVILSGYGFTAEKDYLYQINKRTGKTLEKIALKDAPDYIDKQKSGYLVYGYSHLTNFLIK</sequence>